<comment type="similarity">
    <text evidence="8">Belongs to the TonB-dependent receptor family.</text>
</comment>
<dbReference type="Gene3D" id="2.60.40.1120">
    <property type="entry name" value="Carboxypeptidase-like, regulatory domain"/>
    <property type="match status" value="1"/>
</dbReference>
<dbReference type="InterPro" id="IPR037066">
    <property type="entry name" value="Plug_dom_sf"/>
</dbReference>
<keyword evidence="11" id="KW-1185">Reference proteome</keyword>
<keyword evidence="7 8" id="KW-0998">Cell outer membrane</keyword>
<dbReference type="InterPro" id="IPR023997">
    <property type="entry name" value="TonB-dep_OMP_SusC/RagA_CS"/>
</dbReference>
<organism evidence="10 11">
    <name type="scientific">Chitinophaga defluvii</name>
    <dbReference type="NCBI Taxonomy" id="3163343"/>
    <lineage>
        <taxon>Bacteria</taxon>
        <taxon>Pseudomonadati</taxon>
        <taxon>Bacteroidota</taxon>
        <taxon>Chitinophagia</taxon>
        <taxon>Chitinophagales</taxon>
        <taxon>Chitinophagaceae</taxon>
        <taxon>Chitinophaga</taxon>
    </lineage>
</organism>
<dbReference type="SUPFAM" id="SSF56935">
    <property type="entry name" value="Porins"/>
    <property type="match status" value="1"/>
</dbReference>
<feature type="domain" description="TonB-dependent receptor plug" evidence="9">
    <location>
        <begin position="209"/>
        <end position="324"/>
    </location>
</feature>
<protein>
    <submittedName>
        <fullName evidence="10">SusC/RagA family TonB-linked outer membrane protein</fullName>
    </submittedName>
</protein>
<comment type="caution">
    <text evidence="10">The sequence shown here is derived from an EMBL/GenBank/DDBJ whole genome shotgun (WGS) entry which is preliminary data.</text>
</comment>
<dbReference type="InterPro" id="IPR012910">
    <property type="entry name" value="Plug_dom"/>
</dbReference>
<dbReference type="PANTHER" id="PTHR30069:SF29">
    <property type="entry name" value="HEMOGLOBIN AND HEMOGLOBIN-HAPTOGLOBIN-BINDING PROTEIN 1-RELATED"/>
    <property type="match status" value="1"/>
</dbReference>
<keyword evidence="6 8" id="KW-0472">Membrane</keyword>
<dbReference type="RefSeq" id="WP_354662954.1">
    <property type="nucleotide sequence ID" value="NZ_JBEXAC010000002.1"/>
</dbReference>
<evidence type="ECO:0000256" key="7">
    <source>
        <dbReference type="ARBA" id="ARBA00023237"/>
    </source>
</evidence>
<evidence type="ECO:0000256" key="3">
    <source>
        <dbReference type="ARBA" id="ARBA00022452"/>
    </source>
</evidence>
<accession>A0ABV2TBI9</accession>
<dbReference type="PROSITE" id="PS52016">
    <property type="entry name" value="TONB_DEPENDENT_REC_3"/>
    <property type="match status" value="1"/>
</dbReference>
<dbReference type="InterPro" id="IPR023996">
    <property type="entry name" value="TonB-dep_OMP_SusC/RagA"/>
</dbReference>
<evidence type="ECO:0000256" key="4">
    <source>
        <dbReference type="ARBA" id="ARBA00022692"/>
    </source>
</evidence>
<dbReference type="Gene3D" id="3.55.50.30">
    <property type="match status" value="1"/>
</dbReference>
<dbReference type="Gene3D" id="2.170.130.10">
    <property type="entry name" value="TonB-dependent receptor, plug domain"/>
    <property type="match status" value="1"/>
</dbReference>
<gene>
    <name evidence="10" type="ORF">ABR189_23590</name>
</gene>
<dbReference type="PANTHER" id="PTHR30069">
    <property type="entry name" value="TONB-DEPENDENT OUTER MEMBRANE RECEPTOR"/>
    <property type="match status" value="1"/>
</dbReference>
<reference evidence="10 11" key="1">
    <citation type="submission" date="2024-06" db="EMBL/GenBank/DDBJ databases">
        <title>Chitinophaga defluvii sp. nov., isolated from municipal sewage.</title>
        <authorList>
            <person name="Zhang L."/>
        </authorList>
    </citation>
    <scope>NUCLEOTIDE SEQUENCE [LARGE SCALE GENOMIC DNA]</scope>
    <source>
        <strain evidence="10 11">H8</strain>
    </source>
</reference>
<evidence type="ECO:0000256" key="8">
    <source>
        <dbReference type="PROSITE-ProRule" id="PRU01360"/>
    </source>
</evidence>
<dbReference type="SUPFAM" id="SSF49464">
    <property type="entry name" value="Carboxypeptidase regulatory domain-like"/>
    <property type="match status" value="1"/>
</dbReference>
<keyword evidence="2 8" id="KW-0813">Transport</keyword>
<dbReference type="InterPro" id="IPR036942">
    <property type="entry name" value="Beta-barrel_TonB_sf"/>
</dbReference>
<evidence type="ECO:0000313" key="11">
    <source>
        <dbReference type="Proteomes" id="UP001549749"/>
    </source>
</evidence>
<evidence type="ECO:0000256" key="6">
    <source>
        <dbReference type="ARBA" id="ARBA00023136"/>
    </source>
</evidence>
<evidence type="ECO:0000313" key="10">
    <source>
        <dbReference type="EMBL" id="MET7000395.1"/>
    </source>
</evidence>
<keyword evidence="5" id="KW-0732">Signal</keyword>
<dbReference type="Pfam" id="PF07715">
    <property type="entry name" value="Plug"/>
    <property type="match status" value="1"/>
</dbReference>
<comment type="subcellular location">
    <subcellularLocation>
        <location evidence="1 8">Cell outer membrane</location>
        <topology evidence="1 8">Multi-pass membrane protein</topology>
    </subcellularLocation>
</comment>
<dbReference type="InterPro" id="IPR008969">
    <property type="entry name" value="CarboxyPept-like_regulatory"/>
</dbReference>
<keyword evidence="3 8" id="KW-1134">Transmembrane beta strand</keyword>
<dbReference type="Gene3D" id="2.40.170.20">
    <property type="entry name" value="TonB-dependent receptor, beta-barrel domain"/>
    <property type="match status" value="1"/>
</dbReference>
<dbReference type="Proteomes" id="UP001549749">
    <property type="component" value="Unassembled WGS sequence"/>
</dbReference>
<name>A0ABV2TBI9_9BACT</name>
<keyword evidence="4 8" id="KW-0812">Transmembrane</keyword>
<dbReference type="NCBIfam" id="TIGR04056">
    <property type="entry name" value="OMP_RagA_SusC"/>
    <property type="match status" value="1"/>
</dbReference>
<proteinExistence type="inferred from homology"/>
<dbReference type="NCBIfam" id="TIGR04057">
    <property type="entry name" value="SusC_RagA_signa"/>
    <property type="match status" value="1"/>
</dbReference>
<sequence length="1123" mass="124248">MSVLLTVFCILATSRELLAQDMKITKVTLHLNDRPIKEAFREIEKQSGLTIGFRHEVLDQHKHISIIAADETISSVLKKLLAGTGTTYLQKGKSILIIATPRQQSKTGSLDTLTGNIKDSNGELLIGARVTVKSGAGELIHTSSDERGNYFVVVPEDATEITFRYMGIQPLTEQIGGRNIIDVQLARKNVELGQVVVTALGIKREVKALSYTTQGVDVDALNETKSTNLINSLSGKVAGLQVIPSGFNTGSTRVIIRGNNSLTGNNQPLFVVDGMPIDNEPGDAGSLDYGSNAADINSDDIESIQVLKGPNASALYGSRAANGVILITTKAGSTKFKVTVTSSMMFQKLTEFPEYQNAYGVGTSFAIDNTNRIPKANVNYRSWGSPMMGQPYIALDGTEKAYLPHPDNVKNFYSTSRLFTNSVSVEGGNAANIYRLAYTNYNGTSVVEGFNNMMKHSIDFRLANNFTKWLSLDSKINYIRDIVNNRQYSNSNGRNPTNLYTHMARSTDLSELYDYKDEATGMEIGTHRNFSNPYWVINENPNKDVKDRVIASFNSTVKFTPWLKFNGRFGADVFWWEGFEFNNIGSVVASNPNGFMRTFNSRQQNMNLEGLFSFNKNINRFSILANFGGNIYTSGFERREQRVNSLLQPGLINLSNAKEYPTATQFIRRKEINALFGSVSLGYRNLAFLDITGRNDWSSTLPKGNNSYFYPSVGSSLIVSDLLGIRSNALSFLKVRGSIALVGSDTDPYRLDQTYSFNGFLDGATLASLSTTMNNPDLKPEKTSSYEWGINARLFNNRISLDATYYNSGTSNQIITAQLPASSGYQQRIYNAGKIRNWGYEAMASAKVMDRKKFKWDVALNFARNNSRVEELIAGVDRFQLNNNSSYLYVYAQVGKPYGYLRGLGVARDEAGRMLIENGGSLLVKDNDMAFGTASPDWLGGISNTFKLNRFDFSCLFDIKMGGVLYSGTMSRMLTNGVSAETLYGRDDFYKHSVIFGENNNELSGGARWDAYFADGTPNTKFVTPQNYEYARPNYAEFVIYDASFIKLREVTLGYNFPEKMFTGTPVKGARLSLAGRNLAILYRKTPKGIDPEAASTAGNGQGIENGSLPPNAIYGFNFKLTL</sequence>
<evidence type="ECO:0000256" key="1">
    <source>
        <dbReference type="ARBA" id="ARBA00004571"/>
    </source>
</evidence>
<evidence type="ECO:0000259" key="9">
    <source>
        <dbReference type="Pfam" id="PF07715"/>
    </source>
</evidence>
<dbReference type="EMBL" id="JBEXAC010000002">
    <property type="protein sequence ID" value="MET7000395.1"/>
    <property type="molecule type" value="Genomic_DNA"/>
</dbReference>
<dbReference type="InterPro" id="IPR039426">
    <property type="entry name" value="TonB-dep_rcpt-like"/>
</dbReference>
<evidence type="ECO:0000256" key="5">
    <source>
        <dbReference type="ARBA" id="ARBA00022729"/>
    </source>
</evidence>
<evidence type="ECO:0000256" key="2">
    <source>
        <dbReference type="ARBA" id="ARBA00022448"/>
    </source>
</evidence>